<dbReference type="InterPro" id="IPR050660">
    <property type="entry name" value="NEK_Ser/Thr_kinase"/>
</dbReference>
<keyword evidence="5" id="KW-0067">ATP-binding</keyword>
<evidence type="ECO:0000313" key="8">
    <source>
        <dbReference type="Proteomes" id="UP000219440"/>
    </source>
</evidence>
<evidence type="ECO:0000313" key="7">
    <source>
        <dbReference type="EMBL" id="SOE51036.1"/>
    </source>
</evidence>
<sequence length="282" mass="31004">MPHNQRITDAPLLLNRYRPLRILARGGSSSVYRGRDEILGRDVAIKLFNAGAIADIRKQQEELRMLASLSHHGVVAVIDAGIDDSTPTDPRPFIVMELVRGITVRQAIAGRELSAREIGEIGFEIAEVLEYIHHRGVIHRDITPSNIMLVDYGTQHSRPRARLTDFGISIDTLSHKNESEELFGTIAYVSPEQALNEPLGPASDIYSLGLVLIECFAREVAFPGTPVVSAVARMTRDPEIPPWVDARLSPILASMTLREPDGRPSAGALIEALRAALRASRD</sequence>
<evidence type="ECO:0000256" key="1">
    <source>
        <dbReference type="ARBA" id="ARBA00012513"/>
    </source>
</evidence>
<keyword evidence="3" id="KW-0547">Nucleotide-binding</keyword>
<evidence type="ECO:0000256" key="5">
    <source>
        <dbReference type="ARBA" id="ARBA00022840"/>
    </source>
</evidence>
<keyword evidence="8" id="KW-1185">Reference proteome</keyword>
<dbReference type="EC" id="2.7.11.1" evidence="1"/>
<dbReference type="Gene3D" id="3.30.200.20">
    <property type="entry name" value="Phosphorylase Kinase, domain 1"/>
    <property type="match status" value="1"/>
</dbReference>
<keyword evidence="7" id="KW-0723">Serine/threonine-protein kinase</keyword>
<dbReference type="EMBL" id="OCST01000001">
    <property type="protein sequence ID" value="SOE51036.1"/>
    <property type="molecule type" value="Genomic_DNA"/>
</dbReference>
<reference evidence="7 8" key="1">
    <citation type="submission" date="2017-09" db="EMBL/GenBank/DDBJ databases">
        <authorList>
            <person name="Ehlers B."/>
            <person name="Leendertz F.H."/>
        </authorList>
    </citation>
    <scope>NUCLEOTIDE SEQUENCE [LARGE SCALE GENOMIC DNA]</scope>
    <source>
        <strain evidence="7 8">CGMCC 1.05381</strain>
    </source>
</reference>
<evidence type="ECO:0000256" key="2">
    <source>
        <dbReference type="ARBA" id="ARBA00022679"/>
    </source>
</evidence>
<evidence type="ECO:0000256" key="3">
    <source>
        <dbReference type="ARBA" id="ARBA00022741"/>
    </source>
</evidence>
<proteinExistence type="predicted"/>
<dbReference type="InterPro" id="IPR008266">
    <property type="entry name" value="Tyr_kinase_AS"/>
</dbReference>
<keyword evidence="2" id="KW-0808">Transferase</keyword>
<dbReference type="Gene3D" id="1.10.510.10">
    <property type="entry name" value="Transferase(Phosphotransferase) domain 1"/>
    <property type="match status" value="1"/>
</dbReference>
<dbReference type="PROSITE" id="PS50011">
    <property type="entry name" value="PROTEIN_KINASE_DOM"/>
    <property type="match status" value="1"/>
</dbReference>
<dbReference type="InterPro" id="IPR000719">
    <property type="entry name" value="Prot_kinase_dom"/>
</dbReference>
<dbReference type="RefSeq" id="WP_097059538.1">
    <property type="nucleotide sequence ID" value="NZ_BMLC01000002.1"/>
</dbReference>
<dbReference type="GO" id="GO:0005524">
    <property type="term" value="F:ATP binding"/>
    <property type="evidence" value="ECO:0007669"/>
    <property type="project" value="UniProtKB-KW"/>
</dbReference>
<dbReference type="OrthoDB" id="9762169at2"/>
<dbReference type="CDD" id="cd14014">
    <property type="entry name" value="STKc_PknB_like"/>
    <property type="match status" value="1"/>
</dbReference>
<dbReference type="GO" id="GO:0004674">
    <property type="term" value="F:protein serine/threonine kinase activity"/>
    <property type="evidence" value="ECO:0007669"/>
    <property type="project" value="UniProtKB-KW"/>
</dbReference>
<gene>
    <name evidence="7" type="ORF">SAMN06296378_0395</name>
</gene>
<dbReference type="InterPro" id="IPR011009">
    <property type="entry name" value="Kinase-like_dom_sf"/>
</dbReference>
<dbReference type="Pfam" id="PF00069">
    <property type="entry name" value="Pkinase"/>
    <property type="match status" value="1"/>
</dbReference>
<accession>A0A2C8YKQ6</accession>
<feature type="domain" description="Protein kinase" evidence="6">
    <location>
        <begin position="17"/>
        <end position="277"/>
    </location>
</feature>
<dbReference type="PANTHER" id="PTHR43671:SF13">
    <property type="entry name" value="SERINE_THREONINE-PROTEIN KINASE NEK2"/>
    <property type="match status" value="1"/>
</dbReference>
<evidence type="ECO:0000256" key="4">
    <source>
        <dbReference type="ARBA" id="ARBA00022777"/>
    </source>
</evidence>
<keyword evidence="4 7" id="KW-0418">Kinase</keyword>
<dbReference type="PANTHER" id="PTHR43671">
    <property type="entry name" value="SERINE/THREONINE-PROTEIN KINASE NEK"/>
    <property type="match status" value="1"/>
</dbReference>
<dbReference type="Proteomes" id="UP000219440">
    <property type="component" value="Unassembled WGS sequence"/>
</dbReference>
<evidence type="ECO:0000259" key="6">
    <source>
        <dbReference type="PROSITE" id="PS50011"/>
    </source>
</evidence>
<organism evidence="7 8">
    <name type="scientific">Salinibacterium xinjiangense</name>
    <dbReference type="NCBI Taxonomy" id="386302"/>
    <lineage>
        <taxon>Bacteria</taxon>
        <taxon>Bacillati</taxon>
        <taxon>Actinomycetota</taxon>
        <taxon>Actinomycetes</taxon>
        <taxon>Micrococcales</taxon>
        <taxon>Microbacteriaceae</taxon>
        <taxon>Salinibacterium</taxon>
    </lineage>
</organism>
<dbReference type="SUPFAM" id="SSF56112">
    <property type="entry name" value="Protein kinase-like (PK-like)"/>
    <property type="match status" value="1"/>
</dbReference>
<dbReference type="PROSITE" id="PS00109">
    <property type="entry name" value="PROTEIN_KINASE_TYR"/>
    <property type="match status" value="1"/>
</dbReference>
<dbReference type="AlphaFoldDB" id="A0A2C8YKQ6"/>
<protein>
    <recommendedName>
        <fullName evidence="1">non-specific serine/threonine protein kinase</fullName>
        <ecNumber evidence="1">2.7.11.1</ecNumber>
    </recommendedName>
</protein>
<name>A0A2C8YKQ6_9MICO</name>